<dbReference type="SMART" id="SM00248">
    <property type="entry name" value="ANK"/>
    <property type="match status" value="8"/>
</dbReference>
<dbReference type="SUPFAM" id="SSF47473">
    <property type="entry name" value="EF-hand"/>
    <property type="match status" value="1"/>
</dbReference>
<feature type="compositionally biased region" description="Basic residues" evidence="3">
    <location>
        <begin position="2202"/>
        <end position="2216"/>
    </location>
</feature>
<feature type="repeat" description="ANK" evidence="2">
    <location>
        <begin position="468"/>
        <end position="500"/>
    </location>
</feature>
<feature type="region of interest" description="Disordered" evidence="3">
    <location>
        <begin position="2188"/>
        <end position="2216"/>
    </location>
</feature>
<gene>
    <name evidence="7" type="ORF">N0F65_004909</name>
</gene>
<dbReference type="Pfam" id="PF00023">
    <property type="entry name" value="Ank"/>
    <property type="match status" value="2"/>
</dbReference>
<feature type="region of interest" description="Disordered" evidence="3">
    <location>
        <begin position="1190"/>
        <end position="1259"/>
    </location>
</feature>
<dbReference type="InterPro" id="IPR035897">
    <property type="entry name" value="Toll_tir_struct_dom_sf"/>
</dbReference>
<name>A0AAV2YZA1_9STRA</name>
<evidence type="ECO:0000313" key="8">
    <source>
        <dbReference type="Proteomes" id="UP001146120"/>
    </source>
</evidence>
<feature type="domain" description="EF-hand" evidence="6">
    <location>
        <begin position="1871"/>
        <end position="1906"/>
    </location>
</feature>
<feature type="region of interest" description="Disordered" evidence="3">
    <location>
        <begin position="2250"/>
        <end position="2290"/>
    </location>
</feature>
<keyword evidence="4" id="KW-1133">Transmembrane helix</keyword>
<dbReference type="InterPro" id="IPR002048">
    <property type="entry name" value="EF_hand_dom"/>
</dbReference>
<evidence type="ECO:0000259" key="5">
    <source>
        <dbReference type="PROSITE" id="PS50104"/>
    </source>
</evidence>
<dbReference type="Proteomes" id="UP001146120">
    <property type="component" value="Unassembled WGS sequence"/>
</dbReference>
<dbReference type="Gene3D" id="3.40.50.10140">
    <property type="entry name" value="Toll/interleukin-1 receptor homology (TIR) domain"/>
    <property type="match status" value="2"/>
</dbReference>
<dbReference type="Gene3D" id="1.25.40.20">
    <property type="entry name" value="Ankyrin repeat-containing domain"/>
    <property type="match status" value="2"/>
</dbReference>
<dbReference type="PROSITE" id="PS50297">
    <property type="entry name" value="ANK_REP_REGION"/>
    <property type="match status" value="4"/>
</dbReference>
<feature type="transmembrane region" description="Helical" evidence="4">
    <location>
        <begin position="200"/>
        <end position="221"/>
    </location>
</feature>
<dbReference type="Gene3D" id="3.80.10.10">
    <property type="entry name" value="Ribonuclease Inhibitor"/>
    <property type="match status" value="2"/>
</dbReference>
<keyword evidence="1" id="KW-0106">Calcium</keyword>
<feature type="compositionally biased region" description="Polar residues" evidence="3">
    <location>
        <begin position="2190"/>
        <end position="2201"/>
    </location>
</feature>
<sequence>MASDYVGVNSPSNKLKTDRLIDSTAKTVLSTISGHGAMRDSEADQCSIVMPSQASLHGATFVGHGQSAVYDAPTGIQTIDERASLQQQPPSDGPTGGVLDKTRSFQIGSKYLRGDEPKVPRFFLSYPYRKNSFFAKRLLYTAGTIAVVMATGIGMYYFYKPDDLRISDDPNHIGFMLDSPARVYSFDANPCEVMVGFSALVFHMLPLVLIMALPATGLRWFEPFKREDMYDEEGNKSKIKRNLVFQGCELACVMYLVFSVWLVIYGLKMILGDGTFHCSNVRVHLFSGAACVCFLAVFVEIVCFARYREHIKMQLGAFVESDQTGDVRKHVVDAGAAELMNKTDKLLTRVRKQLYKAARLRDHTGMRKILDEAKEKLHNFPHDQYRDAKIYFHFFGMSQKNPMHVAAYNGDIRAMELLLQYGFHVNALDKFSRVRFSTGELFWFFAGFFVSKPVQQEEDQAVSIFKTTVVTPLHCAVATGQVEAVQWLIKEGAVVTTTAKSSLRSERLSPLFLAENPQIVELLLDHGANHLEIPDPGHMNTVTVLQLAYMSGNLAVAQVLEEWGGDVALTPFHAAAARNDVKLVRKFIRRRTNINCLGEHGYRGMNRRTPLHWAAVNGANEVVELLLEAGADPNFQDRRGRTPLHWAARLNRLEVVKLLLKRQASTTILDADLMTPIICAAHCKDATRDLFKALVDAGGDINHQLQSNGDTALHIAIRHGYEQTALAALASGGNIMKMNVEQLRPLDCTTSTKLQFAIKQAAGQRDVMISYTHSHSQFAKKLRASLEAANVTTWLDLMDPSGIGGGAVWREEIARGITNAALVVCILTEDYPKSEWCMKELALAKQVGTPILAVSTDNIRVGDELQVYLYTRQLIPFEPAIIERRDENPRNVEYGYDEAKYATQFRLLLDGVRDEIEKRRDAQIQKNVKAKRGVEASVGPTHGLSQMIGAWNSTADTRPFVFISHGDFHVDFVNKLFSELTDKGIVCYVDRNTESGDFQERIHVSREAILKCSAFLVILSPKTCKNQLVADQLAYAEDKGRPVFPILLNEISVGLDKKYSLSRMDLFHFTTDGLGFQPMFETLMGGLGKHYPVQPKAIMRDSGTSSFVSYAFDEEPVANSTFVSFGGHGASTYTKDAAADNLVMMEEATVMEGETREGTLESIRNFESISQDGAPALDLSSTHVRIQGRGYDADAMEANTRGRSPSRKKLEQRKPNEPAWKPHTKTPPPPSTPNDGLHSRPDTSNSVSSDAPTGDQEDAWDITRINKHWEIDKELRRSLPFLARSKRNDRESPADKFLRLSKLSLPSTPTAESMLLDIGNGMEKGSQRALTPETKAKYFGEGAKSECFQIFRKLAAQKYLATEPLHEYLAKHRYTKRSEEENALMPDVLNAKEKAEAAAGRASAESTAAAAAEADNQNLHPVDRLGIFSRQFTARHKFSSLCLENDLPPCIRLIIRNYFSPEINVSHMSIGDELACVFAECITELPMVTGLNVRNNRLEDAGLQAIIDVVIAKRDLYHLDLSENKVGGQAAASLAAYLGSISCTLQSLKLNRADVDDGELVPFAKALHTNKSLKSIDLSSNLIGGTESLNVVRPSIITGGEVLATMMTINSTLAFLDLSWNYLRLEGAVEIGRALAYNSGIRELNLSYNAFGNSGAQAIGESLLSNSTLVRLNLSNNNIPAQAAMTLASALKLNSQLLKLNMDGNPLGSTGGKAILHAVAAVTDRQLSVTMESCNFDMTDADAFDPAEATGSYDLNMSIPYERAIALELLRVANTKQGCKFMSIVHVSSINKQRRNIKVELREAEGTDARRRLLKTAGILTNFQESEEELKLYKLDRESLVSLFQDLDRDGSGFIDEDELKKGMAMLGISFRDEDVPRYIAQYDLDGTGTVEIEEFVELMASFNLTDEHFFRQVVDIETNKPFEIPNEGQLILDFVDFHVSADQDNAHSQAGVERLIQNITTSKNKSQMLNMAKSGLYFKASEAQLLLDSVADVYEITQAVTILLPNMVDARSAYQLIDQNLTPTQRIRVQHMMGDALKPMLGMATGHYKIDLSNDLDRLTLKKLVENSNRTAFIRRKEGFKDTSQHANHHGFRNEIFNTKPIELLPQFLDNMPKFGTLEFDYVQFGRLPSRPISNKRFVQIIQNCQLEHLRPHMGVRTPLMEPKTPTLQAVQASTREKTSAIPSYLAPSRSSISAGTPGTTKRRMSPFPPLKKHTPGVFTELENIRTIKNHLKFGEGMNKTIELNRKTVDKSAVEDDEDDDDARDNDDDRGGNKLEQTDTEESGGFIKRGDGKETCTAKRLLFNLQWYLATRWVTAQQAIRLLAMWPEAFEQTRVELVCLIFDRLCDLHNFNGILSALSEEEGAQCIYRLGWLNIWTPLMPDNYYELSLAIYEEREVAKTLVRMAIDEPGENWQRETFGWTRDELIPGWELNLSWLKEGGFPEKGYLCLEYYSGADKGCGPVWPTRRELATSTLCALPAEIEDIVTYVDSLSMAHGNGVGQRRSVIQAPGWA</sequence>
<keyword evidence="4" id="KW-0472">Membrane</keyword>
<feature type="repeat" description="ANK" evidence="2">
    <location>
        <begin position="398"/>
        <end position="430"/>
    </location>
</feature>
<evidence type="ECO:0000256" key="1">
    <source>
        <dbReference type="ARBA" id="ARBA00022837"/>
    </source>
</evidence>
<organism evidence="7 8">
    <name type="scientific">Lagenidium giganteum</name>
    <dbReference type="NCBI Taxonomy" id="4803"/>
    <lineage>
        <taxon>Eukaryota</taxon>
        <taxon>Sar</taxon>
        <taxon>Stramenopiles</taxon>
        <taxon>Oomycota</taxon>
        <taxon>Peronosporomycetes</taxon>
        <taxon>Pythiales</taxon>
        <taxon>Pythiaceae</taxon>
    </lineage>
</organism>
<dbReference type="InterPro" id="IPR036770">
    <property type="entry name" value="Ankyrin_rpt-contain_sf"/>
</dbReference>
<feature type="transmembrane region" description="Helical" evidence="4">
    <location>
        <begin position="242"/>
        <end position="264"/>
    </location>
</feature>
<feature type="repeat" description="ANK" evidence="2">
    <location>
        <begin position="606"/>
        <end position="638"/>
    </location>
</feature>
<dbReference type="InterPro" id="IPR002110">
    <property type="entry name" value="Ankyrin_rpt"/>
</dbReference>
<feature type="repeat" description="ANK" evidence="2">
    <location>
        <begin position="708"/>
        <end position="740"/>
    </location>
</feature>
<dbReference type="Pfam" id="PF13676">
    <property type="entry name" value="TIR_2"/>
    <property type="match status" value="2"/>
</dbReference>
<reference evidence="7" key="1">
    <citation type="submission" date="2022-11" db="EMBL/GenBank/DDBJ databases">
        <authorList>
            <person name="Morgan W.R."/>
            <person name="Tartar A."/>
        </authorList>
    </citation>
    <scope>NUCLEOTIDE SEQUENCE</scope>
    <source>
        <strain evidence="7">ARSEF 373</strain>
    </source>
</reference>
<dbReference type="GO" id="GO:0007165">
    <property type="term" value="P:signal transduction"/>
    <property type="evidence" value="ECO:0007669"/>
    <property type="project" value="InterPro"/>
</dbReference>
<feature type="domain" description="TIR" evidence="5">
    <location>
        <begin position="763"/>
        <end position="932"/>
    </location>
</feature>
<keyword evidence="8" id="KW-1185">Reference proteome</keyword>
<dbReference type="InterPro" id="IPR001611">
    <property type="entry name" value="Leu-rich_rpt"/>
</dbReference>
<comment type="caution">
    <text evidence="7">The sequence shown here is derived from an EMBL/GenBank/DDBJ whole genome shotgun (WGS) entry which is preliminary data.</text>
</comment>
<feature type="domain" description="EF-hand" evidence="6">
    <location>
        <begin position="1835"/>
        <end position="1870"/>
    </location>
</feature>
<keyword evidence="4" id="KW-0812">Transmembrane</keyword>
<evidence type="ECO:0008006" key="9">
    <source>
        <dbReference type="Google" id="ProtNLM"/>
    </source>
</evidence>
<accession>A0AAV2YZA1</accession>
<proteinExistence type="predicted"/>
<dbReference type="EMBL" id="DAKRPA010000105">
    <property type="protein sequence ID" value="DAZ98472.1"/>
    <property type="molecule type" value="Genomic_DNA"/>
</dbReference>
<dbReference type="Pfam" id="PF13499">
    <property type="entry name" value="EF-hand_7"/>
    <property type="match status" value="1"/>
</dbReference>
<keyword evidence="2" id="KW-0040">ANK repeat</keyword>
<dbReference type="SUPFAM" id="SSF52200">
    <property type="entry name" value="Toll/Interleukin receptor TIR domain"/>
    <property type="match status" value="2"/>
</dbReference>
<evidence type="ECO:0000313" key="7">
    <source>
        <dbReference type="EMBL" id="DAZ98472.1"/>
    </source>
</evidence>
<dbReference type="PROSITE" id="PS50104">
    <property type="entry name" value="TIR"/>
    <property type="match status" value="1"/>
</dbReference>
<feature type="repeat" description="ANK" evidence="2">
    <location>
        <begin position="639"/>
        <end position="671"/>
    </location>
</feature>
<dbReference type="InterPro" id="IPR011992">
    <property type="entry name" value="EF-hand-dom_pair"/>
</dbReference>
<feature type="compositionally biased region" description="Basic and acidic residues" evidence="3">
    <location>
        <begin position="2268"/>
        <end position="2278"/>
    </location>
</feature>
<feature type="compositionally biased region" description="Polar residues" evidence="3">
    <location>
        <begin position="1242"/>
        <end position="1251"/>
    </location>
</feature>
<dbReference type="PROSITE" id="PS50088">
    <property type="entry name" value="ANK_REPEAT"/>
    <property type="match status" value="5"/>
</dbReference>
<dbReference type="PROSITE" id="PS00018">
    <property type="entry name" value="EF_HAND_1"/>
    <property type="match status" value="2"/>
</dbReference>
<feature type="transmembrane region" description="Helical" evidence="4">
    <location>
        <begin position="138"/>
        <end position="159"/>
    </location>
</feature>
<dbReference type="Pfam" id="PF12796">
    <property type="entry name" value="Ank_2"/>
    <property type="match status" value="1"/>
</dbReference>
<dbReference type="SMART" id="SM00368">
    <property type="entry name" value="LRR_RI"/>
    <property type="match status" value="8"/>
</dbReference>
<evidence type="ECO:0000256" key="3">
    <source>
        <dbReference type="SAM" id="MobiDB-lite"/>
    </source>
</evidence>
<dbReference type="Pfam" id="PF13516">
    <property type="entry name" value="LRR_6"/>
    <property type="match status" value="2"/>
</dbReference>
<dbReference type="PROSITE" id="PS50222">
    <property type="entry name" value="EF_HAND_2"/>
    <property type="match status" value="2"/>
</dbReference>
<dbReference type="InterPro" id="IPR052394">
    <property type="entry name" value="LRR-containing"/>
</dbReference>
<dbReference type="PANTHER" id="PTHR24114:SF2">
    <property type="entry name" value="F-BOX DOMAIN-CONTAINING PROTEIN-RELATED"/>
    <property type="match status" value="1"/>
</dbReference>
<dbReference type="Gene3D" id="1.10.238.10">
    <property type="entry name" value="EF-hand"/>
    <property type="match status" value="1"/>
</dbReference>
<evidence type="ECO:0000259" key="6">
    <source>
        <dbReference type="PROSITE" id="PS50222"/>
    </source>
</evidence>
<dbReference type="InterPro" id="IPR032675">
    <property type="entry name" value="LRR_dom_sf"/>
</dbReference>
<dbReference type="CDD" id="cd00051">
    <property type="entry name" value="EFh"/>
    <property type="match status" value="1"/>
</dbReference>
<protein>
    <recommendedName>
        <fullName evidence="9">Calmodulin</fullName>
    </recommendedName>
</protein>
<dbReference type="PANTHER" id="PTHR24114">
    <property type="entry name" value="LEUCINE RICH REPEAT FAMILY PROTEIN"/>
    <property type="match status" value="1"/>
</dbReference>
<dbReference type="SUPFAM" id="SSF52047">
    <property type="entry name" value="RNI-like"/>
    <property type="match status" value="1"/>
</dbReference>
<dbReference type="SUPFAM" id="SSF48403">
    <property type="entry name" value="Ankyrin repeat"/>
    <property type="match status" value="2"/>
</dbReference>
<feature type="compositionally biased region" description="Acidic residues" evidence="3">
    <location>
        <begin position="2256"/>
        <end position="2267"/>
    </location>
</feature>
<dbReference type="GO" id="GO:0005509">
    <property type="term" value="F:calcium ion binding"/>
    <property type="evidence" value="ECO:0007669"/>
    <property type="project" value="InterPro"/>
</dbReference>
<dbReference type="InterPro" id="IPR000157">
    <property type="entry name" value="TIR_dom"/>
</dbReference>
<dbReference type="InterPro" id="IPR018247">
    <property type="entry name" value="EF_Hand_1_Ca_BS"/>
</dbReference>
<evidence type="ECO:0000256" key="2">
    <source>
        <dbReference type="PROSITE-ProRule" id="PRU00023"/>
    </source>
</evidence>
<dbReference type="SMART" id="SM00054">
    <property type="entry name" value="EFh"/>
    <property type="match status" value="2"/>
</dbReference>
<reference evidence="7" key="2">
    <citation type="journal article" date="2023" name="Microbiol Resour">
        <title>Decontamination and Annotation of the Draft Genome Sequence of the Oomycete Lagenidium giganteum ARSEF 373.</title>
        <authorList>
            <person name="Morgan W.R."/>
            <person name="Tartar A."/>
        </authorList>
    </citation>
    <scope>NUCLEOTIDE SEQUENCE</scope>
    <source>
        <strain evidence="7">ARSEF 373</strain>
    </source>
</reference>
<evidence type="ECO:0000256" key="4">
    <source>
        <dbReference type="SAM" id="Phobius"/>
    </source>
</evidence>